<dbReference type="Proteomes" id="UP000293347">
    <property type="component" value="Unassembled WGS sequence"/>
</dbReference>
<dbReference type="EMBL" id="SJSL01000010">
    <property type="protein sequence ID" value="TCC96822.1"/>
    <property type="molecule type" value="Genomic_DNA"/>
</dbReference>
<gene>
    <name evidence="1" type="ORF">EZ437_20770</name>
</gene>
<organism evidence="1 2">
    <name type="scientific">Pedobacter psychroterrae</name>
    <dbReference type="NCBI Taxonomy" id="2530453"/>
    <lineage>
        <taxon>Bacteria</taxon>
        <taxon>Pseudomonadati</taxon>
        <taxon>Bacteroidota</taxon>
        <taxon>Sphingobacteriia</taxon>
        <taxon>Sphingobacteriales</taxon>
        <taxon>Sphingobacteriaceae</taxon>
        <taxon>Pedobacter</taxon>
    </lineage>
</organism>
<dbReference type="OrthoDB" id="773376at2"/>
<comment type="caution">
    <text evidence="1">The sequence shown here is derived from an EMBL/GenBank/DDBJ whole genome shotgun (WGS) entry which is preliminary data.</text>
</comment>
<evidence type="ECO:0000313" key="2">
    <source>
        <dbReference type="Proteomes" id="UP000293347"/>
    </source>
</evidence>
<accession>A0A4R0NCN8</accession>
<name>A0A4R0NCN8_9SPHI</name>
<dbReference type="RefSeq" id="WP_131598056.1">
    <property type="nucleotide sequence ID" value="NZ_SJSL01000010.1"/>
</dbReference>
<sequence length="125" mass="14352">MHGISKSKHKHLIDALLQLKNLSPATENELNETEGVLHDKVEREGERASDLTATLTEELEELYLTYNITLQSLGIIIKNYDELYKFIKTEYVGKRLKALKKNMPADKEHIDSKSLRDNIHTVYGT</sequence>
<protein>
    <submittedName>
        <fullName evidence="1">Uncharacterized protein</fullName>
    </submittedName>
</protein>
<proteinExistence type="predicted"/>
<evidence type="ECO:0000313" key="1">
    <source>
        <dbReference type="EMBL" id="TCC96822.1"/>
    </source>
</evidence>
<dbReference type="AlphaFoldDB" id="A0A4R0NCN8"/>
<keyword evidence="2" id="KW-1185">Reference proteome</keyword>
<reference evidence="1 2" key="1">
    <citation type="submission" date="2019-02" db="EMBL/GenBank/DDBJ databases">
        <title>Pedobacter sp. RP-1-14 sp. nov., isolated from Arctic soil.</title>
        <authorList>
            <person name="Dahal R.H."/>
        </authorList>
    </citation>
    <scope>NUCLEOTIDE SEQUENCE [LARGE SCALE GENOMIC DNA]</scope>
    <source>
        <strain evidence="1 2">RP-1-14</strain>
    </source>
</reference>